<dbReference type="Pfam" id="PF13704">
    <property type="entry name" value="Glyco_tranf_2_4"/>
    <property type="match status" value="1"/>
</dbReference>
<proteinExistence type="predicted"/>
<dbReference type="SUPFAM" id="SSF53448">
    <property type="entry name" value="Nucleotide-diphospho-sugar transferases"/>
    <property type="match status" value="1"/>
</dbReference>
<sequence>MRSRPYRLTLSMIVRNEADRYLSRMLKRHRHLIDNALIIDDGSTDNTVQVCAEALHDVPHSIIRNPVSRFAEEYRLRKQQWDETMRLEPDWILMLDADEVFEPSFDQDIEAILRQQTADALYFRLYDMWNDTCYREDDVWRAHSIYRPFLVRPRHGDTYTWKETNQHCGRFPDQIEHLSYACHPARIQHFGWALAEDRCAKYERYRCLDPDGTWGSMAQYESILDPDPLLLPWNE</sequence>
<dbReference type="EMBL" id="JAJNBZ010000014">
    <property type="protein sequence ID" value="MCE5171074.1"/>
    <property type="molecule type" value="Genomic_DNA"/>
</dbReference>
<dbReference type="InterPro" id="IPR029044">
    <property type="entry name" value="Nucleotide-diphossugar_trans"/>
</dbReference>
<organism evidence="1 2">
    <name type="scientific">Paenibacillus profundus</name>
    <dbReference type="NCBI Taxonomy" id="1173085"/>
    <lineage>
        <taxon>Bacteria</taxon>
        <taxon>Bacillati</taxon>
        <taxon>Bacillota</taxon>
        <taxon>Bacilli</taxon>
        <taxon>Bacillales</taxon>
        <taxon>Paenibacillaceae</taxon>
        <taxon>Paenibacillus</taxon>
    </lineage>
</organism>
<accession>A0ABS8YIL4</accession>
<name>A0ABS8YIL4_9BACL</name>
<evidence type="ECO:0000313" key="2">
    <source>
        <dbReference type="Proteomes" id="UP001199916"/>
    </source>
</evidence>
<keyword evidence="2" id="KW-1185">Reference proteome</keyword>
<dbReference type="PANTHER" id="PTHR43630:SF2">
    <property type="entry name" value="GLYCOSYLTRANSFERASE"/>
    <property type="match status" value="1"/>
</dbReference>
<gene>
    <name evidence="1" type="ORF">LQV63_17375</name>
</gene>
<dbReference type="Proteomes" id="UP001199916">
    <property type="component" value="Unassembled WGS sequence"/>
</dbReference>
<protein>
    <submittedName>
        <fullName evidence="1">Glycosyltransferase family 2 protein</fullName>
    </submittedName>
</protein>
<dbReference type="Gene3D" id="3.90.550.10">
    <property type="entry name" value="Spore Coat Polysaccharide Biosynthesis Protein SpsA, Chain A"/>
    <property type="match status" value="1"/>
</dbReference>
<evidence type="ECO:0000313" key="1">
    <source>
        <dbReference type="EMBL" id="MCE5171074.1"/>
    </source>
</evidence>
<dbReference type="PANTHER" id="PTHR43630">
    <property type="entry name" value="POLY-BETA-1,6-N-ACETYL-D-GLUCOSAMINE SYNTHASE"/>
    <property type="match status" value="1"/>
</dbReference>
<reference evidence="1 2" key="1">
    <citation type="submission" date="2021-11" db="EMBL/GenBank/DDBJ databases">
        <title>Draft genome sequence of Paenibacillus profundus YoMME, a new Gram-positive bacteria with exoelectrogenic properties.</title>
        <authorList>
            <person name="Hubenova Y."/>
            <person name="Hubenova E."/>
            <person name="Manasiev Y."/>
            <person name="Peykov S."/>
            <person name="Mitov M."/>
        </authorList>
    </citation>
    <scope>NUCLEOTIDE SEQUENCE [LARGE SCALE GENOMIC DNA]</scope>
    <source>
        <strain evidence="1 2">YoMME</strain>
    </source>
</reference>
<comment type="caution">
    <text evidence="1">The sequence shown here is derived from an EMBL/GenBank/DDBJ whole genome shotgun (WGS) entry which is preliminary data.</text>
</comment>
<dbReference type="RefSeq" id="WP_233697647.1">
    <property type="nucleotide sequence ID" value="NZ_JAJNBZ010000014.1"/>
</dbReference>